<feature type="region of interest" description="Disordered" evidence="2">
    <location>
        <begin position="390"/>
        <end position="420"/>
    </location>
</feature>
<evidence type="ECO:0000313" key="4">
    <source>
        <dbReference type="Proteomes" id="UP000198287"/>
    </source>
</evidence>
<accession>A0A226D7S7</accession>
<proteinExistence type="predicted"/>
<evidence type="ECO:0000256" key="1">
    <source>
        <dbReference type="SAM" id="Coils"/>
    </source>
</evidence>
<name>A0A226D7S7_FOLCA</name>
<sequence>MDPLQLILKKFSEVTVELRELRKDVNDIRETILEWQTSKKINQGPSDIKVEYDGQGYAKSVIMPRILEFRISPISNIQGTVKKILEWIHPIDFLLSATRTGNACRKRKANEAGEDDNQAIEVVPAETVSKILGIIQTKFPEVVVKDRERQVKDVNKAITKVIAELKGNRLSDGTLKKKGKATILTSEPPSTNNDPEDNEGQSSTNDAAVNSPSAVGEQEIDARRSSIHDNTSAKIIESRPDHPSPIGNHTQQLELPQTSKANCSPMPQERQLLILAPPAPNAPISQPKSSLRLPPNSMLITVEDYLESQVQMSQEALLSQRLHMPDSEDPSIQPSESYSQQLFNERDGWINTRPRPPVGRLIYTQDGSQAIVPPIADSIPMFPPAYNLRPVASSTPKKKIGNGYGRGVSTRSKTDRKLKL</sequence>
<gene>
    <name evidence="3" type="ORF">Fcan01_24102</name>
</gene>
<feature type="region of interest" description="Disordered" evidence="2">
    <location>
        <begin position="176"/>
        <end position="231"/>
    </location>
</feature>
<organism evidence="3 4">
    <name type="scientific">Folsomia candida</name>
    <name type="common">Springtail</name>
    <dbReference type="NCBI Taxonomy" id="158441"/>
    <lineage>
        <taxon>Eukaryota</taxon>
        <taxon>Metazoa</taxon>
        <taxon>Ecdysozoa</taxon>
        <taxon>Arthropoda</taxon>
        <taxon>Hexapoda</taxon>
        <taxon>Collembola</taxon>
        <taxon>Entomobryomorpha</taxon>
        <taxon>Isotomoidea</taxon>
        <taxon>Isotomidae</taxon>
        <taxon>Proisotominae</taxon>
        <taxon>Folsomia</taxon>
    </lineage>
</organism>
<dbReference type="EMBL" id="LNIX01000030">
    <property type="protein sequence ID" value="OXA41170.1"/>
    <property type="molecule type" value="Genomic_DNA"/>
</dbReference>
<reference evidence="3 4" key="1">
    <citation type="submission" date="2015-12" db="EMBL/GenBank/DDBJ databases">
        <title>The genome of Folsomia candida.</title>
        <authorList>
            <person name="Faddeeva A."/>
            <person name="Derks M.F."/>
            <person name="Anvar Y."/>
            <person name="Smit S."/>
            <person name="Van Straalen N."/>
            <person name="Roelofs D."/>
        </authorList>
    </citation>
    <scope>NUCLEOTIDE SEQUENCE [LARGE SCALE GENOMIC DNA]</scope>
    <source>
        <strain evidence="3 4">VU population</strain>
        <tissue evidence="3">Whole body</tissue>
    </source>
</reference>
<keyword evidence="4" id="KW-1185">Reference proteome</keyword>
<feature type="compositionally biased region" description="Polar residues" evidence="2">
    <location>
        <begin position="200"/>
        <end position="213"/>
    </location>
</feature>
<dbReference type="AlphaFoldDB" id="A0A226D7S7"/>
<keyword evidence="1" id="KW-0175">Coiled coil</keyword>
<dbReference type="Proteomes" id="UP000198287">
    <property type="component" value="Unassembled WGS sequence"/>
</dbReference>
<comment type="caution">
    <text evidence="3">The sequence shown here is derived from an EMBL/GenBank/DDBJ whole genome shotgun (WGS) entry which is preliminary data.</text>
</comment>
<feature type="coiled-coil region" evidence="1">
    <location>
        <begin position="11"/>
        <end position="38"/>
    </location>
</feature>
<feature type="compositionally biased region" description="Polar residues" evidence="2">
    <location>
        <begin position="183"/>
        <end position="193"/>
    </location>
</feature>
<protein>
    <submittedName>
        <fullName evidence="3">Uncharacterized protein</fullName>
    </submittedName>
</protein>
<evidence type="ECO:0000256" key="2">
    <source>
        <dbReference type="SAM" id="MobiDB-lite"/>
    </source>
</evidence>
<evidence type="ECO:0000313" key="3">
    <source>
        <dbReference type="EMBL" id="OXA41170.1"/>
    </source>
</evidence>